<sequence length="182" mass="20118">MGNSFGDQLLKAGLVDKSRLEKANKSKRKQQKLKQKQKVEVVDEAAVAAGAARKAAAEAAERDRELNRQRKAAAERRAIQAQVRQLVDQNRLADAEGEVAYNFQDGTLIKTLHVTETVRDRLARGQLVIVRFDAGYALVSAGVAEKIGQRDAACIVSRAGDRPQEDADDPYAEYQVPDDLMW</sequence>
<proteinExistence type="predicted"/>
<evidence type="ECO:0008006" key="5">
    <source>
        <dbReference type="Google" id="ProtNLM"/>
    </source>
</evidence>
<evidence type="ECO:0000256" key="2">
    <source>
        <dbReference type="SAM" id="MobiDB-lite"/>
    </source>
</evidence>
<name>A0A1Z4VQF7_9GAMM</name>
<feature type="region of interest" description="Disordered" evidence="2">
    <location>
        <begin position="160"/>
        <end position="182"/>
    </location>
</feature>
<dbReference type="Pfam" id="PF09831">
    <property type="entry name" value="DUF2058"/>
    <property type="match status" value="1"/>
</dbReference>
<dbReference type="OrthoDB" id="5294470at2"/>
<dbReference type="EMBL" id="AP018052">
    <property type="protein sequence ID" value="BAZ93880.1"/>
    <property type="molecule type" value="Genomic_DNA"/>
</dbReference>
<dbReference type="RefSeq" id="WP_096366032.1">
    <property type="nucleotide sequence ID" value="NZ_AP018052.1"/>
</dbReference>
<protein>
    <recommendedName>
        <fullName evidence="5">DUF2058 domain-containing protein</fullName>
    </recommendedName>
</protein>
<gene>
    <name evidence="3" type="ORF">FOKN1_1484</name>
</gene>
<keyword evidence="4" id="KW-1185">Reference proteome</keyword>
<evidence type="ECO:0000313" key="3">
    <source>
        <dbReference type="EMBL" id="BAZ93880.1"/>
    </source>
</evidence>
<keyword evidence="1" id="KW-0175">Coiled coil</keyword>
<evidence type="ECO:0000256" key="1">
    <source>
        <dbReference type="SAM" id="Coils"/>
    </source>
</evidence>
<evidence type="ECO:0000313" key="4">
    <source>
        <dbReference type="Proteomes" id="UP000218765"/>
    </source>
</evidence>
<feature type="coiled-coil region" evidence="1">
    <location>
        <begin position="20"/>
        <end position="77"/>
    </location>
</feature>
<dbReference type="KEGG" id="ttc:FOKN1_1484"/>
<accession>A0A1Z4VQF7</accession>
<reference evidence="3 4" key="1">
    <citation type="submission" date="2017-05" db="EMBL/GenBank/DDBJ databases">
        <title>Thiocyanate degradation by Thiohalobacter thiocyanaticus FOKN1.</title>
        <authorList>
            <person name="Oshiki M."/>
            <person name="Fukushima T."/>
            <person name="Kawano S."/>
            <person name="Nakagawa J."/>
        </authorList>
    </citation>
    <scope>NUCLEOTIDE SEQUENCE [LARGE SCALE GENOMIC DNA]</scope>
    <source>
        <strain evidence="3 4">FOKN1</strain>
    </source>
</reference>
<dbReference type="AlphaFoldDB" id="A0A1Z4VQF7"/>
<dbReference type="Proteomes" id="UP000218765">
    <property type="component" value="Chromosome"/>
</dbReference>
<dbReference type="InterPro" id="IPR018636">
    <property type="entry name" value="DUF2058"/>
</dbReference>
<organism evidence="3 4">
    <name type="scientific">Thiohalobacter thiocyanaticus</name>
    <dbReference type="NCBI Taxonomy" id="585455"/>
    <lineage>
        <taxon>Bacteria</taxon>
        <taxon>Pseudomonadati</taxon>
        <taxon>Pseudomonadota</taxon>
        <taxon>Gammaproteobacteria</taxon>
        <taxon>Thiohalobacterales</taxon>
        <taxon>Thiohalobacteraceae</taxon>
        <taxon>Thiohalobacter</taxon>
    </lineage>
</organism>